<dbReference type="AlphaFoldDB" id="A0A107FFS6"/>
<comment type="caution">
    <text evidence="2">The sequence shown here is derived from an EMBL/GenBank/DDBJ whole genome shotgun (WGS) entry which is preliminary data.</text>
</comment>
<dbReference type="Proteomes" id="UP000062998">
    <property type="component" value="Unassembled WGS sequence"/>
</dbReference>
<dbReference type="EMBL" id="LPIX01000105">
    <property type="protein sequence ID" value="KWD92711.1"/>
    <property type="molecule type" value="Genomic_DNA"/>
</dbReference>
<feature type="region of interest" description="Disordered" evidence="1">
    <location>
        <begin position="1"/>
        <end position="27"/>
    </location>
</feature>
<proteinExistence type="predicted"/>
<evidence type="ECO:0000313" key="2">
    <source>
        <dbReference type="EMBL" id="KWD92711.1"/>
    </source>
</evidence>
<reference evidence="2 3" key="1">
    <citation type="submission" date="2015-11" db="EMBL/GenBank/DDBJ databases">
        <title>Expanding the genomic diversity of Burkholderia species for the development of highly accurate diagnostics.</title>
        <authorList>
            <person name="Sahl J."/>
            <person name="Keim P."/>
            <person name="Wagner D."/>
        </authorList>
    </citation>
    <scope>NUCLEOTIDE SEQUENCE [LARGE SCALE GENOMIC DNA]</scope>
    <source>
        <strain evidence="2 3">MSMB2167WGS</strain>
    </source>
</reference>
<accession>A0A107FFS6</accession>
<feature type="region of interest" description="Disordered" evidence="1">
    <location>
        <begin position="135"/>
        <end position="158"/>
    </location>
</feature>
<organism evidence="2 3">
    <name type="scientific">Burkholderia ubonensis</name>
    <dbReference type="NCBI Taxonomy" id="101571"/>
    <lineage>
        <taxon>Bacteria</taxon>
        <taxon>Pseudomonadati</taxon>
        <taxon>Pseudomonadota</taxon>
        <taxon>Betaproteobacteria</taxon>
        <taxon>Burkholderiales</taxon>
        <taxon>Burkholderiaceae</taxon>
        <taxon>Burkholderia</taxon>
        <taxon>Burkholderia cepacia complex</taxon>
    </lineage>
</organism>
<evidence type="ECO:0000256" key="1">
    <source>
        <dbReference type="SAM" id="MobiDB-lite"/>
    </source>
</evidence>
<gene>
    <name evidence="2" type="ORF">WL73_27975</name>
</gene>
<evidence type="ECO:0000313" key="3">
    <source>
        <dbReference type="Proteomes" id="UP000062998"/>
    </source>
</evidence>
<name>A0A107FFS6_9BURK</name>
<sequence length="277" mass="30022">MYAFVSALRPPSRVARRPDGPAPSVGKQAVLTTTARQRTIAPVRAREAHRHTGARTFVGATRVPLLVVAAQARRAGSHADQREIAADTGWPSFAVTTRARRASQRTVVGMRCPPSFAATMQARLSGRLASLARARPLAQDPAPQAGRPSNRPANAMAAAARRMTLDAATTAPAAGDAHPAPSSFERDAALQRAAPTFAYRQAAQAGRDMARELERIEQTVKTQLVREILHHKESEQQIRTAVSTALFSPRVVQTLTRRIHAELDARASAERYRRGAR</sequence>
<protein>
    <submittedName>
        <fullName evidence="2">Uncharacterized protein</fullName>
    </submittedName>
</protein>